<name>A0ABW6YMD1_9ACTN</name>
<protein>
    <submittedName>
        <fullName evidence="3">Gamma-glutamylcyclotransferase family protein</fullName>
        <ecNumber evidence="3">2.3.2.-</ecNumber>
    </submittedName>
</protein>
<keyword evidence="4" id="KW-1185">Reference proteome</keyword>
<dbReference type="CDD" id="cd06661">
    <property type="entry name" value="GGCT_like"/>
    <property type="match status" value="1"/>
</dbReference>
<dbReference type="SUPFAM" id="SSF110857">
    <property type="entry name" value="Gamma-glutamyl cyclotransferase-like"/>
    <property type="match status" value="1"/>
</dbReference>
<feature type="domain" description="Gamma-glutamylcyclotransferase AIG2-like" evidence="2">
    <location>
        <begin position="5"/>
        <end position="128"/>
    </location>
</feature>
<dbReference type="Proteomes" id="UP001603013">
    <property type="component" value="Unassembled WGS sequence"/>
</dbReference>
<evidence type="ECO:0000256" key="1">
    <source>
        <dbReference type="SAM" id="MobiDB-lite"/>
    </source>
</evidence>
<accession>A0ABW6YMD1</accession>
<dbReference type="InterPro" id="IPR009288">
    <property type="entry name" value="AIG2-like_dom"/>
</dbReference>
<keyword evidence="3" id="KW-0808">Transferase</keyword>
<dbReference type="EC" id="2.3.2.-" evidence="3"/>
<dbReference type="RefSeq" id="WP_391937810.1">
    <property type="nucleotide sequence ID" value="NZ_JBIBSM010000032.1"/>
</dbReference>
<comment type="caution">
    <text evidence="3">The sequence shown here is derived from an EMBL/GenBank/DDBJ whole genome shotgun (WGS) entry which is preliminary data.</text>
</comment>
<evidence type="ECO:0000313" key="3">
    <source>
        <dbReference type="EMBL" id="MFF8281052.1"/>
    </source>
</evidence>
<dbReference type="InterPro" id="IPR013024">
    <property type="entry name" value="GGCT-like"/>
</dbReference>
<organism evidence="3 4">
    <name type="scientific">Streptomyces lateritius</name>
    <dbReference type="NCBI Taxonomy" id="67313"/>
    <lineage>
        <taxon>Bacteria</taxon>
        <taxon>Bacillati</taxon>
        <taxon>Actinomycetota</taxon>
        <taxon>Actinomycetes</taxon>
        <taxon>Kitasatosporales</taxon>
        <taxon>Streptomycetaceae</taxon>
        <taxon>Streptomyces</taxon>
    </lineage>
</organism>
<keyword evidence="3" id="KW-0012">Acyltransferase</keyword>
<sequence length="144" mass="15570">MTRPFFVYGTLRPGAYNHDRFLLGRTVREEPARLPGGLLYEGPGYPYAVPGEGEIAGELLTAAPGAYGELLSVLDALEEYFGPGHPLNLYERAEREVVRVADGVSVLAWVYFAAPGTPLGEPVAGGDWFRRGTAPRSPGAPRRP</sequence>
<dbReference type="GO" id="GO:0016746">
    <property type="term" value="F:acyltransferase activity"/>
    <property type="evidence" value="ECO:0007669"/>
    <property type="project" value="UniProtKB-KW"/>
</dbReference>
<reference evidence="3 4" key="1">
    <citation type="submission" date="2024-10" db="EMBL/GenBank/DDBJ databases">
        <title>The Natural Products Discovery Center: Release of the First 8490 Sequenced Strains for Exploring Actinobacteria Biosynthetic Diversity.</title>
        <authorList>
            <person name="Kalkreuter E."/>
            <person name="Kautsar S.A."/>
            <person name="Yang D."/>
            <person name="Bader C.D."/>
            <person name="Teijaro C.N."/>
            <person name="Fluegel L."/>
            <person name="Davis C.M."/>
            <person name="Simpson J.R."/>
            <person name="Lauterbach L."/>
            <person name="Steele A.D."/>
            <person name="Gui C."/>
            <person name="Meng S."/>
            <person name="Li G."/>
            <person name="Viehrig K."/>
            <person name="Ye F."/>
            <person name="Su P."/>
            <person name="Kiefer A.F."/>
            <person name="Nichols A."/>
            <person name="Cepeda A.J."/>
            <person name="Yan W."/>
            <person name="Fan B."/>
            <person name="Jiang Y."/>
            <person name="Adhikari A."/>
            <person name="Zheng C.-J."/>
            <person name="Schuster L."/>
            <person name="Cowan T.M."/>
            <person name="Smanski M.J."/>
            <person name="Chevrette M.G."/>
            <person name="De Carvalho L.P.S."/>
            <person name="Shen B."/>
        </authorList>
    </citation>
    <scope>NUCLEOTIDE SEQUENCE [LARGE SCALE GENOMIC DNA]</scope>
    <source>
        <strain evidence="3 4">NPDC015755</strain>
    </source>
</reference>
<dbReference type="Gene3D" id="3.10.490.10">
    <property type="entry name" value="Gamma-glutamyl cyclotransferase-like"/>
    <property type="match status" value="1"/>
</dbReference>
<dbReference type="EMBL" id="JBIBSM010000032">
    <property type="protein sequence ID" value="MFF8281052.1"/>
    <property type="molecule type" value="Genomic_DNA"/>
</dbReference>
<feature type="region of interest" description="Disordered" evidence="1">
    <location>
        <begin position="124"/>
        <end position="144"/>
    </location>
</feature>
<dbReference type="Pfam" id="PF06094">
    <property type="entry name" value="GGACT"/>
    <property type="match status" value="1"/>
</dbReference>
<proteinExistence type="predicted"/>
<evidence type="ECO:0000259" key="2">
    <source>
        <dbReference type="Pfam" id="PF06094"/>
    </source>
</evidence>
<gene>
    <name evidence="3" type="ORF">ACF05T_34210</name>
</gene>
<evidence type="ECO:0000313" key="4">
    <source>
        <dbReference type="Proteomes" id="UP001603013"/>
    </source>
</evidence>
<dbReference type="InterPro" id="IPR036568">
    <property type="entry name" value="GGCT-like_sf"/>
</dbReference>